<accession>A0ABR2GRQ9</accession>
<feature type="compositionally biased region" description="Low complexity" evidence="1">
    <location>
        <begin position="232"/>
        <end position="294"/>
    </location>
</feature>
<feature type="compositionally biased region" description="Low complexity" evidence="1">
    <location>
        <begin position="214"/>
        <end position="224"/>
    </location>
</feature>
<reference evidence="2 3" key="1">
    <citation type="submission" date="2024-04" db="EMBL/GenBank/DDBJ databases">
        <title>Tritrichomonas musculus Genome.</title>
        <authorList>
            <person name="Alves-Ferreira E."/>
            <person name="Grigg M."/>
            <person name="Lorenzi H."/>
            <person name="Galac M."/>
        </authorList>
    </citation>
    <scope>NUCLEOTIDE SEQUENCE [LARGE SCALE GENOMIC DNA]</scope>
    <source>
        <strain evidence="2 3">EAF2021</strain>
    </source>
</reference>
<protein>
    <submittedName>
        <fullName evidence="2">Uncharacterized protein</fullName>
    </submittedName>
</protein>
<keyword evidence="3" id="KW-1185">Reference proteome</keyword>
<sequence>MYGLNIHLQSFNLKRSIAHGSDKIRVSITTIPEERKEAFVIEASKMKDVHHFFTVNVDKNTQKIIFVFRKKSFLNNDPIIASTVVRNDELPQSANDTNNTEMKTINIFEPISGDKKSFYSPQNRKVFGQMHIQFTPTEPFPAPSFKDSYNHYKKNNSTRISTYHVTSVNNKSYGSYGYQSNENQNQYQNYYNNSNYSDQNQLNDQYSNQKEFQDPQQQNQYEQQEQYEEQDQYQQDQYPQQQNQYQQQQQNQYPQQQNQYQQQQNQYPQQQNQYQQQQNQYQQQQNQYPQQQYQQQQQNQYQQQYIQQNQYQQQQNQYQPPNPVFVDNLI</sequence>
<gene>
    <name evidence="2" type="ORF">M9Y10_037552</name>
</gene>
<dbReference type="Proteomes" id="UP001470230">
    <property type="component" value="Unassembled WGS sequence"/>
</dbReference>
<name>A0ABR2GRQ9_9EUKA</name>
<proteinExistence type="predicted"/>
<dbReference type="EMBL" id="JAPFFF010000064">
    <property type="protein sequence ID" value="KAK8836618.1"/>
    <property type="molecule type" value="Genomic_DNA"/>
</dbReference>
<organism evidence="2 3">
    <name type="scientific">Tritrichomonas musculus</name>
    <dbReference type="NCBI Taxonomy" id="1915356"/>
    <lineage>
        <taxon>Eukaryota</taxon>
        <taxon>Metamonada</taxon>
        <taxon>Parabasalia</taxon>
        <taxon>Tritrichomonadida</taxon>
        <taxon>Tritrichomonadidae</taxon>
        <taxon>Tritrichomonas</taxon>
    </lineage>
</organism>
<comment type="caution">
    <text evidence="2">The sequence shown here is derived from an EMBL/GenBank/DDBJ whole genome shotgun (WGS) entry which is preliminary data.</text>
</comment>
<evidence type="ECO:0000313" key="3">
    <source>
        <dbReference type="Proteomes" id="UP001470230"/>
    </source>
</evidence>
<feature type="region of interest" description="Disordered" evidence="1">
    <location>
        <begin position="209"/>
        <end position="294"/>
    </location>
</feature>
<evidence type="ECO:0000313" key="2">
    <source>
        <dbReference type="EMBL" id="KAK8836618.1"/>
    </source>
</evidence>
<evidence type="ECO:0000256" key="1">
    <source>
        <dbReference type="SAM" id="MobiDB-lite"/>
    </source>
</evidence>